<evidence type="ECO:0000256" key="1">
    <source>
        <dbReference type="SAM" id="MobiDB-lite"/>
    </source>
</evidence>
<feature type="region of interest" description="Disordered" evidence="1">
    <location>
        <begin position="77"/>
        <end position="102"/>
    </location>
</feature>
<comment type="caution">
    <text evidence="2">The sequence shown here is derived from an EMBL/GenBank/DDBJ whole genome shotgun (WGS) entry which is preliminary data.</text>
</comment>
<dbReference type="AlphaFoldDB" id="A0A699TJV7"/>
<feature type="non-terminal residue" evidence="2">
    <location>
        <position position="1"/>
    </location>
</feature>
<name>A0A699TJV7_TANCI</name>
<feature type="compositionally biased region" description="Acidic residues" evidence="1">
    <location>
        <begin position="90"/>
        <end position="102"/>
    </location>
</feature>
<dbReference type="EMBL" id="BKCJ011256042">
    <property type="protein sequence ID" value="GFD10982.1"/>
    <property type="molecule type" value="Genomic_DNA"/>
</dbReference>
<sequence length="102" mass="10834">GANTFGLPVGTGCGLAGGIFAFPFLRSLPTLDSISATLSDVDTLEVDAHEVESFDLGSEDLTLESLEIKSFVLMTEDLSSSSQETKSLDTDLESQEVEDFVP</sequence>
<gene>
    <name evidence="2" type="ORF">Tci_882951</name>
</gene>
<reference evidence="2" key="1">
    <citation type="journal article" date="2019" name="Sci. Rep.">
        <title>Draft genome of Tanacetum cinerariifolium, the natural source of mosquito coil.</title>
        <authorList>
            <person name="Yamashiro T."/>
            <person name="Shiraishi A."/>
            <person name="Satake H."/>
            <person name="Nakayama K."/>
        </authorList>
    </citation>
    <scope>NUCLEOTIDE SEQUENCE</scope>
</reference>
<evidence type="ECO:0000313" key="2">
    <source>
        <dbReference type="EMBL" id="GFD10982.1"/>
    </source>
</evidence>
<protein>
    <submittedName>
        <fullName evidence="2">Uncharacterized protein</fullName>
    </submittedName>
</protein>
<accession>A0A699TJV7</accession>
<organism evidence="2">
    <name type="scientific">Tanacetum cinerariifolium</name>
    <name type="common">Dalmatian daisy</name>
    <name type="synonym">Chrysanthemum cinerariifolium</name>
    <dbReference type="NCBI Taxonomy" id="118510"/>
    <lineage>
        <taxon>Eukaryota</taxon>
        <taxon>Viridiplantae</taxon>
        <taxon>Streptophyta</taxon>
        <taxon>Embryophyta</taxon>
        <taxon>Tracheophyta</taxon>
        <taxon>Spermatophyta</taxon>
        <taxon>Magnoliopsida</taxon>
        <taxon>eudicotyledons</taxon>
        <taxon>Gunneridae</taxon>
        <taxon>Pentapetalae</taxon>
        <taxon>asterids</taxon>
        <taxon>campanulids</taxon>
        <taxon>Asterales</taxon>
        <taxon>Asteraceae</taxon>
        <taxon>Asteroideae</taxon>
        <taxon>Anthemideae</taxon>
        <taxon>Anthemidinae</taxon>
        <taxon>Tanacetum</taxon>
    </lineage>
</organism>
<proteinExistence type="predicted"/>